<organism evidence="5 6">
    <name type="scientific">Candidatus Colwellbacteria bacterium RIFCSPHIGHO2_02_FULL_43_15</name>
    <dbReference type="NCBI Taxonomy" id="1797686"/>
    <lineage>
        <taxon>Bacteria</taxon>
        <taxon>Candidatus Colwelliibacteriota</taxon>
    </lineage>
</organism>
<proteinExistence type="predicted"/>
<dbReference type="Proteomes" id="UP000178651">
    <property type="component" value="Unassembled WGS sequence"/>
</dbReference>
<evidence type="ECO:0000256" key="1">
    <source>
        <dbReference type="ARBA" id="ARBA00022980"/>
    </source>
</evidence>
<reference evidence="5 6" key="1">
    <citation type="journal article" date="2016" name="Nat. Commun.">
        <title>Thousands of microbial genomes shed light on interconnected biogeochemical processes in an aquifer system.</title>
        <authorList>
            <person name="Anantharaman K."/>
            <person name="Brown C.T."/>
            <person name="Hug L.A."/>
            <person name="Sharon I."/>
            <person name="Castelle C.J."/>
            <person name="Probst A.J."/>
            <person name="Thomas B.C."/>
            <person name="Singh A."/>
            <person name="Wilkins M.J."/>
            <person name="Karaoz U."/>
            <person name="Brodie E.L."/>
            <person name="Williams K.H."/>
            <person name="Hubbard S.S."/>
            <person name="Banfield J.F."/>
        </authorList>
    </citation>
    <scope>NUCLEOTIDE SEQUENCE [LARGE SCALE GENOMIC DNA]</scope>
</reference>
<dbReference type="InterPro" id="IPR036227">
    <property type="entry name" value="Ribosomal_uL15/eL18_sf"/>
</dbReference>
<feature type="compositionally biased region" description="Basic residues" evidence="4">
    <location>
        <begin position="13"/>
        <end position="23"/>
    </location>
</feature>
<keyword evidence="2" id="KW-0687">Ribonucleoprotein</keyword>
<evidence type="ECO:0000256" key="2">
    <source>
        <dbReference type="ARBA" id="ARBA00023274"/>
    </source>
</evidence>
<dbReference type="AlphaFoldDB" id="A0A1G1Z0P9"/>
<dbReference type="GO" id="GO:1990904">
    <property type="term" value="C:ribonucleoprotein complex"/>
    <property type="evidence" value="ECO:0007669"/>
    <property type="project" value="UniProtKB-KW"/>
</dbReference>
<dbReference type="SUPFAM" id="SSF52080">
    <property type="entry name" value="Ribosomal proteins L15p and L18e"/>
    <property type="match status" value="1"/>
</dbReference>
<dbReference type="EMBL" id="MHIU01000042">
    <property type="protein sequence ID" value="OGY57237.1"/>
    <property type="molecule type" value="Genomic_DNA"/>
</dbReference>
<evidence type="ECO:0000256" key="4">
    <source>
        <dbReference type="SAM" id="MobiDB-lite"/>
    </source>
</evidence>
<accession>A0A1G1Z0P9</accession>
<keyword evidence="1" id="KW-0689">Ribosomal protein</keyword>
<evidence type="ECO:0000313" key="6">
    <source>
        <dbReference type="Proteomes" id="UP000178651"/>
    </source>
</evidence>
<name>A0A1G1Z0P9_9BACT</name>
<gene>
    <name evidence="5" type="ORF">A3D47_00055</name>
</gene>
<evidence type="ECO:0000256" key="3">
    <source>
        <dbReference type="ARBA" id="ARBA00035497"/>
    </source>
</evidence>
<evidence type="ECO:0000313" key="5">
    <source>
        <dbReference type="EMBL" id="OGY57237.1"/>
    </source>
</evidence>
<protein>
    <recommendedName>
        <fullName evidence="3">50S ribosomal protein L15</fullName>
    </recommendedName>
</protein>
<sequence>MQLHDLKPFHLNKTGKRVGRGGKRGTTSGHGTKGQKSRSGHKIRPAERDLIQRLPKLRGFRNKANRNKVNKKFKVRAKNV</sequence>
<feature type="region of interest" description="Disordered" evidence="4">
    <location>
        <begin position="1"/>
        <end position="48"/>
    </location>
</feature>
<dbReference type="GO" id="GO:0005840">
    <property type="term" value="C:ribosome"/>
    <property type="evidence" value="ECO:0007669"/>
    <property type="project" value="UniProtKB-KW"/>
</dbReference>
<feature type="compositionally biased region" description="Basic residues" evidence="4">
    <location>
        <begin position="33"/>
        <end position="43"/>
    </location>
</feature>
<comment type="caution">
    <text evidence="5">The sequence shown here is derived from an EMBL/GenBank/DDBJ whole genome shotgun (WGS) entry which is preliminary data.</text>
</comment>